<keyword evidence="1" id="KW-0732">Signal</keyword>
<name>A0A930YWT4_9FLAO</name>
<gene>
    <name evidence="2" type="ORF">IC612_08360</name>
</gene>
<evidence type="ECO:0000313" key="2">
    <source>
        <dbReference type="EMBL" id="MBF5027805.1"/>
    </source>
</evidence>
<evidence type="ECO:0000313" key="3">
    <source>
        <dbReference type="Proteomes" id="UP000694480"/>
    </source>
</evidence>
<protein>
    <submittedName>
        <fullName evidence="2">Uncharacterized protein</fullName>
    </submittedName>
</protein>
<dbReference type="RefSeq" id="WP_194739728.1">
    <property type="nucleotide sequence ID" value="NZ_JADKYY010000010.1"/>
</dbReference>
<dbReference type="AlphaFoldDB" id="A0A930YWT4"/>
<feature type="chain" id="PRO_5036974832" evidence="1">
    <location>
        <begin position="22"/>
        <end position="184"/>
    </location>
</feature>
<keyword evidence="3" id="KW-1185">Reference proteome</keyword>
<proteinExistence type="predicted"/>
<dbReference type="Proteomes" id="UP000694480">
    <property type="component" value="Unassembled WGS sequence"/>
</dbReference>
<sequence length="184" mass="21754">MKSLYTIALAISLLFSQFATAQHTDASALHNQFLTEYNTLLKTHYDTERQTLQLSPRLAEEISALRQYYTLTLAQMKTQDPSLEAFSKQYYRIYPDINAVFFNRDNQFVSNLDEEKKQALNARLVQIWKTIPNPLYNKAVHASDRLQREKFQLVVPYNFSLFQSYFDNSQRKRDYVINFLLYLP</sequence>
<evidence type="ECO:0000256" key="1">
    <source>
        <dbReference type="SAM" id="SignalP"/>
    </source>
</evidence>
<reference evidence="2" key="1">
    <citation type="submission" date="2020-11" db="EMBL/GenBank/DDBJ databases">
        <title>Genome seq and assembly of Planobacterium sp.</title>
        <authorList>
            <person name="Chhetri G."/>
        </authorList>
    </citation>
    <scope>NUCLEOTIDE SEQUENCE</scope>
    <source>
        <strain evidence="2">GCR5</strain>
    </source>
</reference>
<accession>A0A930YWT4</accession>
<organism evidence="2 3">
    <name type="scientific">Planobacterium oryzisoli</name>
    <dbReference type="NCBI Taxonomy" id="2771435"/>
    <lineage>
        <taxon>Bacteria</taxon>
        <taxon>Pseudomonadati</taxon>
        <taxon>Bacteroidota</taxon>
        <taxon>Flavobacteriia</taxon>
        <taxon>Flavobacteriales</taxon>
        <taxon>Weeksellaceae</taxon>
        <taxon>Chryseobacterium group</taxon>
        <taxon>Chryseobacterium</taxon>
    </lineage>
</organism>
<feature type="signal peptide" evidence="1">
    <location>
        <begin position="1"/>
        <end position="21"/>
    </location>
</feature>
<comment type="caution">
    <text evidence="2">The sequence shown here is derived from an EMBL/GenBank/DDBJ whole genome shotgun (WGS) entry which is preliminary data.</text>
</comment>
<dbReference type="EMBL" id="JADKYY010000010">
    <property type="protein sequence ID" value="MBF5027805.1"/>
    <property type="molecule type" value="Genomic_DNA"/>
</dbReference>